<dbReference type="InterPro" id="IPR028098">
    <property type="entry name" value="Glyco_trans_4-like_N"/>
</dbReference>
<evidence type="ECO:0000259" key="2">
    <source>
        <dbReference type="Pfam" id="PF13439"/>
    </source>
</evidence>
<keyword evidence="4" id="KW-1185">Reference proteome</keyword>
<comment type="caution">
    <text evidence="3">The sequence shown here is derived from an EMBL/GenBank/DDBJ whole genome shotgun (WGS) entry which is preliminary data.</text>
</comment>
<evidence type="ECO:0000259" key="1">
    <source>
        <dbReference type="Pfam" id="PF00534"/>
    </source>
</evidence>
<dbReference type="PANTHER" id="PTHR12526">
    <property type="entry name" value="GLYCOSYLTRANSFERASE"/>
    <property type="match status" value="1"/>
</dbReference>
<evidence type="ECO:0000313" key="4">
    <source>
        <dbReference type="Proteomes" id="UP000278006"/>
    </source>
</evidence>
<evidence type="ECO:0000313" key="3">
    <source>
        <dbReference type="EMBL" id="RMX04183.1"/>
    </source>
</evidence>
<feature type="domain" description="Glycosyltransferase subfamily 4-like N-terminal" evidence="2">
    <location>
        <begin position="22"/>
        <end position="160"/>
    </location>
</feature>
<dbReference type="AlphaFoldDB" id="A0A3M6QM67"/>
<name>A0A3M6QM67_9BURK</name>
<dbReference type="Gene3D" id="3.40.50.2000">
    <property type="entry name" value="Glycogen Phosphorylase B"/>
    <property type="match status" value="2"/>
</dbReference>
<sequence length="367" mass="39508">MNAAATTRPYRIVMVAHSHQLGGIERHVLMLSDALAERGHAIAYAGPLDGWLGEHMRSRGHACAPVAMRGMYDPLSAWQLRRFARRWRADVIHGHAQRGARYAHWAGGQRIPSLATAHATNAHKWFAKGQRIIAVSYAVQDFLLSQGFAAGDVHVVHSGVPDLGPVAPPDARPISADRPLVLAMIARLDAVKGHDIALQALARLKDRWPLRLLFAGADDTPWAQQMRTQAETLGIAHQVTFLGQRSDVAQVLASVDVLLAPSRREALCLALIEGAAAARPGIGTDIGGIPEVIVDQHTGLLVPPQDPDALANAIAVLAADSATRIAMGHAARHRYEQRFTLPAMVRGVEAQYASLQGNPSNAPRPSE</sequence>
<dbReference type="Proteomes" id="UP000278006">
    <property type="component" value="Unassembled WGS sequence"/>
</dbReference>
<dbReference type="RefSeq" id="WP_122230913.1">
    <property type="nucleotide sequence ID" value="NZ_RDQO01000005.1"/>
</dbReference>
<dbReference type="Pfam" id="PF13439">
    <property type="entry name" value="Glyco_transf_4"/>
    <property type="match status" value="1"/>
</dbReference>
<reference evidence="3 4" key="1">
    <citation type="submission" date="2018-10" db="EMBL/GenBank/DDBJ databases">
        <title>Draft genome of Cortibacter populi DSM10536.</title>
        <authorList>
            <person name="Bernier A.-M."/>
            <person name="Bernard K."/>
        </authorList>
    </citation>
    <scope>NUCLEOTIDE SEQUENCE [LARGE SCALE GENOMIC DNA]</scope>
    <source>
        <strain evidence="3 4">DSM 105136</strain>
    </source>
</reference>
<accession>A0A3M6QM67</accession>
<proteinExistence type="predicted"/>
<keyword evidence="3" id="KW-0808">Transferase</keyword>
<protein>
    <submittedName>
        <fullName evidence="3">Glycosyltransferase family 1 protein</fullName>
    </submittedName>
</protein>
<organism evidence="3 4">
    <name type="scientific">Corticibacter populi</name>
    <dbReference type="NCBI Taxonomy" id="1550736"/>
    <lineage>
        <taxon>Bacteria</taxon>
        <taxon>Pseudomonadati</taxon>
        <taxon>Pseudomonadota</taxon>
        <taxon>Betaproteobacteria</taxon>
        <taxon>Burkholderiales</taxon>
        <taxon>Comamonadaceae</taxon>
        <taxon>Corticibacter</taxon>
    </lineage>
</organism>
<dbReference type="EMBL" id="RDQO01000005">
    <property type="protein sequence ID" value="RMX04183.1"/>
    <property type="molecule type" value="Genomic_DNA"/>
</dbReference>
<dbReference type="OrthoDB" id="7560678at2"/>
<dbReference type="InterPro" id="IPR001296">
    <property type="entry name" value="Glyco_trans_1"/>
</dbReference>
<gene>
    <name evidence="3" type="ORF">D8I35_15365</name>
</gene>
<dbReference type="SUPFAM" id="SSF53756">
    <property type="entry name" value="UDP-Glycosyltransferase/glycogen phosphorylase"/>
    <property type="match status" value="1"/>
</dbReference>
<dbReference type="Pfam" id="PF00534">
    <property type="entry name" value="Glycos_transf_1"/>
    <property type="match status" value="1"/>
</dbReference>
<feature type="domain" description="Glycosyl transferase family 1" evidence="1">
    <location>
        <begin position="177"/>
        <end position="333"/>
    </location>
</feature>
<dbReference type="GO" id="GO:0016757">
    <property type="term" value="F:glycosyltransferase activity"/>
    <property type="evidence" value="ECO:0007669"/>
    <property type="project" value="InterPro"/>
</dbReference>